<dbReference type="Proteomes" id="UP000094869">
    <property type="component" value="Unassembled WGS sequence"/>
</dbReference>
<dbReference type="InterPro" id="IPR018062">
    <property type="entry name" value="HTH_AraC-typ_CS"/>
</dbReference>
<keyword evidence="2" id="KW-0238">DNA-binding</keyword>
<dbReference type="InterPro" id="IPR020449">
    <property type="entry name" value="Tscrpt_reg_AraC-type_HTH"/>
</dbReference>
<reference evidence="6 8" key="2">
    <citation type="submission" date="2016-08" db="EMBL/GenBank/DDBJ databases">
        <authorList>
            <person name="Seilhamer J.J."/>
        </authorList>
    </citation>
    <scope>NUCLEOTIDE SEQUENCE [LARGE SCALE GENOMIC DNA]</scope>
    <source>
        <strain evidence="6 8">NML150140-1</strain>
    </source>
</reference>
<dbReference type="EMBL" id="MEHA01000014">
    <property type="protein sequence ID" value="ODR49186.1"/>
    <property type="molecule type" value="Genomic_DNA"/>
</dbReference>
<evidence type="ECO:0000313" key="6">
    <source>
        <dbReference type="EMBL" id="ODR49186.1"/>
    </source>
</evidence>
<dbReference type="GO" id="GO:0003700">
    <property type="term" value="F:DNA-binding transcription factor activity"/>
    <property type="evidence" value="ECO:0007669"/>
    <property type="project" value="InterPro"/>
</dbReference>
<name>A0A1E3UF84_9FIRM</name>
<dbReference type="Proteomes" id="UP000094271">
    <property type="component" value="Unassembled WGS sequence"/>
</dbReference>
<keyword evidence="4" id="KW-0472">Membrane</keyword>
<dbReference type="Gene3D" id="1.10.10.60">
    <property type="entry name" value="Homeodomain-like"/>
    <property type="match status" value="1"/>
</dbReference>
<accession>A0A1E3UF84</accession>
<evidence type="ECO:0000313" key="8">
    <source>
        <dbReference type="Proteomes" id="UP000094271"/>
    </source>
</evidence>
<dbReference type="SMART" id="SM00342">
    <property type="entry name" value="HTH_ARAC"/>
    <property type="match status" value="1"/>
</dbReference>
<sequence length="752" mass="87181">MKQYLKIPKMRTASMRLLFSYLAIILAPTVAIIVIYITMQDALLNIQKEKAQNLSKEAAVTFNKELDQLTNIGKYISSDSKLKKYMDDRSEFLGTGHYYKVYELAKSYPDYALLNRFVKTICIFPAGDTYMIQIPQVIPNNERGMSTVAIVRNSETYETLMDKLYKLGPNNLVYDKSDEGQGSFLILQNFNYEGFGKEDGIVVIEIDKAQIKTLLHSTLGNDEGVAFLTDSDGDVLYAYAQHDRGEEPVPENGYWKDYVEEIGWSSGSVTINKVPTDYNQWSLITVIPRKELLSKIGPGKYVILLLCILSVLIGVAICLWYWNSRRPVIERYVKFTEKYPEKVTYQEKPTDIWKNFGGVLEHVEDLQTTVDKQYQWARDGIIRKIFYGSYDSEEEIQNEMETMGITFSVNLPCFLVKLVMRDSEKHEMLKSPEILEEALKEELTRCLPCCYWMINMEPFSYILVVPCGEDGLENRDLKRLFEKVNYALYSQFPINIYTGISDPADSPFAVSEEYEHVCRICEYAQYYKMRMPLILEDIPRHQHVVFPVELEMQLENTIKGGTEEQLCKLMEQVMDNYLKIPGSGPMGQNLELLRCIVLRCLDDKCGGEQSVRIMNQVQHVKTASDMERCIFDTWRYFADKKEQTDDQDEELKKKIEEKIERDFSRDDFSLVIVADWLGIPDKKLYRDFKKMFGVSFSSYLEIRRIRCAQEYLKEGRAVQDVAAAVGYSSDYSFRRAFKRVVGVAPSDYQKRF</sequence>
<keyword evidence="1" id="KW-0805">Transcription regulation</keyword>
<dbReference type="PROSITE" id="PS00041">
    <property type="entry name" value="HTH_ARAC_FAMILY_1"/>
    <property type="match status" value="1"/>
</dbReference>
<feature type="transmembrane region" description="Helical" evidence="4">
    <location>
        <begin position="301"/>
        <end position="322"/>
    </location>
</feature>
<dbReference type="OrthoDB" id="9772607at2"/>
<reference evidence="7 9" key="1">
    <citation type="submission" date="2016-08" db="EMBL/GenBank/DDBJ databases">
        <title>Characterization of Isolates of Eisenbergiella tayi Derived from Blood Cultures, Using Whole Genome Sequencing.</title>
        <authorList>
            <person name="Bernier A.-M."/>
            <person name="Burdz T."/>
            <person name="Wiebe D."/>
            <person name="Bernard K."/>
        </authorList>
    </citation>
    <scope>NUCLEOTIDE SEQUENCE [LARGE SCALE GENOMIC DNA]</scope>
    <source>
        <strain evidence="7 9">NML120146</strain>
    </source>
</reference>
<dbReference type="Pfam" id="PF12833">
    <property type="entry name" value="HTH_18"/>
    <property type="match status" value="1"/>
</dbReference>
<dbReference type="AlphaFoldDB" id="A0A1E3UF84"/>
<dbReference type="PROSITE" id="PS01124">
    <property type="entry name" value="HTH_ARAC_FAMILY_2"/>
    <property type="match status" value="1"/>
</dbReference>
<organism evidence="6 8">
    <name type="scientific">Eisenbergiella tayi</name>
    <dbReference type="NCBI Taxonomy" id="1432052"/>
    <lineage>
        <taxon>Bacteria</taxon>
        <taxon>Bacillati</taxon>
        <taxon>Bacillota</taxon>
        <taxon>Clostridia</taxon>
        <taxon>Lachnospirales</taxon>
        <taxon>Lachnospiraceae</taxon>
        <taxon>Eisenbergiella</taxon>
    </lineage>
</organism>
<evidence type="ECO:0000256" key="1">
    <source>
        <dbReference type="ARBA" id="ARBA00023015"/>
    </source>
</evidence>
<keyword evidence="4" id="KW-0812">Transmembrane</keyword>
<dbReference type="RefSeq" id="WP_069410339.1">
    <property type="nucleotide sequence ID" value="NZ_DAWDRA010000162.1"/>
</dbReference>
<evidence type="ECO:0000259" key="5">
    <source>
        <dbReference type="PROSITE" id="PS01124"/>
    </source>
</evidence>
<gene>
    <name evidence="6" type="ORF">BEI59_18935</name>
    <name evidence="7" type="ORF">BEI63_11695</name>
</gene>
<evidence type="ECO:0000313" key="9">
    <source>
        <dbReference type="Proteomes" id="UP000094869"/>
    </source>
</evidence>
<keyword evidence="3" id="KW-0804">Transcription</keyword>
<dbReference type="SUPFAM" id="SSF46689">
    <property type="entry name" value="Homeodomain-like"/>
    <property type="match status" value="1"/>
</dbReference>
<dbReference type="EMBL" id="MEHD01000021">
    <property type="protein sequence ID" value="ODR57751.1"/>
    <property type="molecule type" value="Genomic_DNA"/>
</dbReference>
<evidence type="ECO:0000256" key="2">
    <source>
        <dbReference type="ARBA" id="ARBA00023125"/>
    </source>
</evidence>
<protein>
    <recommendedName>
        <fullName evidence="5">HTH araC/xylS-type domain-containing protein</fullName>
    </recommendedName>
</protein>
<proteinExistence type="predicted"/>
<dbReference type="InterPro" id="IPR018060">
    <property type="entry name" value="HTH_AraC"/>
</dbReference>
<dbReference type="InterPro" id="IPR009057">
    <property type="entry name" value="Homeodomain-like_sf"/>
</dbReference>
<evidence type="ECO:0000256" key="3">
    <source>
        <dbReference type="ARBA" id="ARBA00023163"/>
    </source>
</evidence>
<dbReference type="PANTHER" id="PTHR43280:SF31">
    <property type="entry name" value="TRANSCRIPTIONAL REGULATORY PROTEIN"/>
    <property type="match status" value="1"/>
</dbReference>
<keyword evidence="4" id="KW-1133">Transmembrane helix</keyword>
<keyword evidence="9" id="KW-1185">Reference proteome</keyword>
<dbReference type="GO" id="GO:0043565">
    <property type="term" value="F:sequence-specific DNA binding"/>
    <property type="evidence" value="ECO:0007669"/>
    <property type="project" value="InterPro"/>
</dbReference>
<dbReference type="PANTHER" id="PTHR43280">
    <property type="entry name" value="ARAC-FAMILY TRANSCRIPTIONAL REGULATOR"/>
    <property type="match status" value="1"/>
</dbReference>
<comment type="caution">
    <text evidence="6">The sequence shown here is derived from an EMBL/GenBank/DDBJ whole genome shotgun (WGS) entry which is preliminary data.</text>
</comment>
<dbReference type="PRINTS" id="PR00032">
    <property type="entry name" value="HTHARAC"/>
</dbReference>
<evidence type="ECO:0000256" key="4">
    <source>
        <dbReference type="SAM" id="Phobius"/>
    </source>
</evidence>
<evidence type="ECO:0000313" key="7">
    <source>
        <dbReference type="EMBL" id="ODR57751.1"/>
    </source>
</evidence>
<feature type="domain" description="HTH araC/xylS-type" evidence="5">
    <location>
        <begin position="653"/>
        <end position="751"/>
    </location>
</feature>